<proteinExistence type="predicted"/>
<feature type="transmembrane region" description="Helical" evidence="1">
    <location>
        <begin position="61"/>
        <end position="84"/>
    </location>
</feature>
<evidence type="ECO:0000313" key="3">
    <source>
        <dbReference type="Proteomes" id="UP001318300"/>
    </source>
</evidence>
<feature type="transmembrane region" description="Helical" evidence="1">
    <location>
        <begin position="21"/>
        <end position="41"/>
    </location>
</feature>
<keyword evidence="1" id="KW-0472">Membrane</keyword>
<dbReference type="Pfam" id="PF14325">
    <property type="entry name" value="DUF4383"/>
    <property type="match status" value="1"/>
</dbReference>
<reference evidence="2 3" key="1">
    <citation type="submission" date="2020-03" db="EMBL/GenBank/DDBJ databases">
        <title>Above-ground endophytic microbial communities from plants in different locations in the United States.</title>
        <authorList>
            <person name="Frank C."/>
        </authorList>
    </citation>
    <scope>NUCLEOTIDE SEQUENCE [LARGE SCALE GENOMIC DNA]</scope>
    <source>
        <strain evidence="2 3">WW7</strain>
    </source>
</reference>
<evidence type="ECO:0000256" key="1">
    <source>
        <dbReference type="SAM" id="Phobius"/>
    </source>
</evidence>
<dbReference type="EMBL" id="JAAOYO010000003">
    <property type="protein sequence ID" value="NII41733.1"/>
    <property type="molecule type" value="Genomic_DNA"/>
</dbReference>
<name>A0ABX0T890_9MICO</name>
<accession>A0ABX0T890</accession>
<keyword evidence="1" id="KW-0812">Transmembrane</keyword>
<comment type="caution">
    <text evidence="2">The sequence shown here is derived from an EMBL/GenBank/DDBJ whole genome shotgun (WGS) entry which is preliminary data.</text>
</comment>
<keyword evidence="3" id="KW-1185">Reference proteome</keyword>
<dbReference type="RefSeq" id="WP_166780738.1">
    <property type="nucleotide sequence ID" value="NZ_JAAOYO010000003.1"/>
</dbReference>
<dbReference type="Proteomes" id="UP001318300">
    <property type="component" value="Unassembled WGS sequence"/>
</dbReference>
<evidence type="ECO:0000313" key="2">
    <source>
        <dbReference type="EMBL" id="NII41733.1"/>
    </source>
</evidence>
<protein>
    <submittedName>
        <fullName evidence="2">ABC-type transport system involved in multi-copper enzyme maturation permease subunit</fullName>
    </submittedName>
</protein>
<organism evidence="2 3">
    <name type="scientific">Curtobacterium salicis</name>
    <dbReference type="NCBI Taxonomy" id="1779862"/>
    <lineage>
        <taxon>Bacteria</taxon>
        <taxon>Bacillati</taxon>
        <taxon>Actinomycetota</taxon>
        <taxon>Actinomycetes</taxon>
        <taxon>Micrococcales</taxon>
        <taxon>Microbacteriaceae</taxon>
        <taxon>Curtobacterium</taxon>
    </lineage>
</organism>
<gene>
    <name evidence="2" type="ORF">E9228_002380</name>
</gene>
<keyword evidence="1" id="KW-1133">Transmembrane helix</keyword>
<sequence length="154" mass="16141">MTANASTRSDYGYGRTLTQKGALLFGVVFIIVGIAGFIPGLTMDMGTMSVGGNDSMAKLLGIFQVSVLHNIVHLLFGIVGLLAARSHGFARQYLLVGGIVYAVLFIYGLFTAGMSSAANFVPLNVADNVLHLVLAVAMILLGIVLPRAGARTAR</sequence>
<feature type="transmembrane region" description="Helical" evidence="1">
    <location>
        <begin position="93"/>
        <end position="110"/>
    </location>
</feature>
<feature type="transmembrane region" description="Helical" evidence="1">
    <location>
        <begin position="130"/>
        <end position="150"/>
    </location>
</feature>